<dbReference type="PANTHER" id="PTHR31136">
    <property type="entry name" value="DUF1338 DOMAIN-CONTAINING PROTEIN"/>
    <property type="match status" value="1"/>
</dbReference>
<dbReference type="RefSeq" id="WP_244017420.1">
    <property type="nucleotide sequence ID" value="NZ_JALHLF010000009.1"/>
</dbReference>
<evidence type="ECO:0000256" key="4">
    <source>
        <dbReference type="ARBA" id="ARBA00023004"/>
    </source>
</evidence>
<accession>A0ABT0BAS0</accession>
<dbReference type="PANTHER" id="PTHR31136:SF5">
    <property type="entry name" value="2-OXOADIPATE DIOXYGENASE_DECARBOXYLASE, CHLOROPLASTIC"/>
    <property type="match status" value="1"/>
</dbReference>
<dbReference type="Proteomes" id="UP001162881">
    <property type="component" value="Unassembled WGS sequence"/>
</dbReference>
<protein>
    <recommendedName>
        <fullName evidence="6">2-oxoadipate dioxygenase/decarboxylase</fullName>
        <ecNumber evidence="6">1.13.11.93</ecNumber>
    </recommendedName>
    <alternativeName>
        <fullName evidence="7">2-hydroxyglutarate synthase</fullName>
    </alternativeName>
</protein>
<evidence type="ECO:0000256" key="1">
    <source>
        <dbReference type="ARBA" id="ARBA00001954"/>
    </source>
</evidence>
<proteinExistence type="inferred from homology"/>
<dbReference type="EC" id="1.13.11.93" evidence="6"/>
<keyword evidence="4" id="KW-0408">Iron</keyword>
<dbReference type="EMBL" id="JALHLF010000009">
    <property type="protein sequence ID" value="MCJ2181980.1"/>
    <property type="molecule type" value="Genomic_DNA"/>
</dbReference>
<keyword evidence="3" id="KW-0560">Oxidoreductase</keyword>
<comment type="caution">
    <text evidence="8">The sequence shown here is derived from an EMBL/GenBank/DDBJ whole genome shotgun (WGS) entry which is preliminary data.</text>
</comment>
<keyword evidence="2" id="KW-0223">Dioxygenase</keyword>
<gene>
    <name evidence="8" type="ORF">MTR62_04585</name>
</gene>
<evidence type="ECO:0000313" key="9">
    <source>
        <dbReference type="Proteomes" id="UP001162881"/>
    </source>
</evidence>
<evidence type="ECO:0000256" key="2">
    <source>
        <dbReference type="ARBA" id="ARBA00022964"/>
    </source>
</evidence>
<dbReference type="Pfam" id="PF07063">
    <property type="entry name" value="HGLS"/>
    <property type="match status" value="1"/>
</dbReference>
<dbReference type="Gene3D" id="3.10.180.50">
    <property type="match status" value="1"/>
</dbReference>
<evidence type="ECO:0000256" key="6">
    <source>
        <dbReference type="ARBA" id="ARBA00035023"/>
    </source>
</evidence>
<organism evidence="8 9">
    <name type="scientific">Novosphingobium organovorum</name>
    <dbReference type="NCBI Taxonomy" id="2930092"/>
    <lineage>
        <taxon>Bacteria</taxon>
        <taxon>Pseudomonadati</taxon>
        <taxon>Pseudomonadota</taxon>
        <taxon>Alphaproteobacteria</taxon>
        <taxon>Sphingomonadales</taxon>
        <taxon>Sphingomonadaceae</taxon>
        <taxon>Novosphingobium</taxon>
    </lineage>
</organism>
<reference evidence="8" key="1">
    <citation type="submission" date="2022-03" db="EMBL/GenBank/DDBJ databases">
        <title>Identification of a novel bacterium isolated from mangrove sediments.</title>
        <authorList>
            <person name="Pan X."/>
        </authorList>
    </citation>
    <scope>NUCLEOTIDE SEQUENCE</scope>
    <source>
        <strain evidence="8">B1949</strain>
    </source>
</reference>
<evidence type="ECO:0000256" key="5">
    <source>
        <dbReference type="ARBA" id="ARBA00035013"/>
    </source>
</evidence>
<keyword evidence="9" id="KW-1185">Reference proteome</keyword>
<dbReference type="SMART" id="SM01150">
    <property type="entry name" value="DUF1338"/>
    <property type="match status" value="1"/>
</dbReference>
<comment type="similarity">
    <text evidence="5">Belongs to the 2-oxoadipate dioxygenase/decarboxylase family.</text>
</comment>
<evidence type="ECO:0000256" key="3">
    <source>
        <dbReference type="ARBA" id="ARBA00023002"/>
    </source>
</evidence>
<evidence type="ECO:0000256" key="7">
    <source>
        <dbReference type="ARBA" id="ARBA00035045"/>
    </source>
</evidence>
<evidence type="ECO:0000313" key="8">
    <source>
        <dbReference type="EMBL" id="MCJ2181980.1"/>
    </source>
</evidence>
<comment type="cofactor">
    <cofactor evidence="1">
        <name>Fe(2+)</name>
        <dbReference type="ChEBI" id="CHEBI:29033"/>
    </cofactor>
</comment>
<sequence length="341" mass="36321">MQDLHTSTVSRLVLAQLGDARGAVTLAALDLAPELLADEGERVSRASMATALGVLLFRTILDSVPSAADYVAGRLAEDRRITLDHGALRTILFAEGTTGALPGGQQAFARILAPLGYVEAGLYPLPRLKMTGHAWCHADHPEAVVQYFVSELHVDQFDEAFAAAAHGVFDSARDPITPVAQVVLDRFAEQGSAPYAEAEAALPVLVAAFDRQHEPPALADYETLLAQSKEAAWIATEGNAFNHATDRVEDVGALADALRAAGKPIKDSVEHSASGRVHQTAFRADMVERPFRDAHGKAISRSVPGSFFEFITRDPLPGSNALDLGFDSSNATGIFAMTRSA</sequence>
<name>A0ABT0BAS0_9SPHN</name>
<dbReference type="InterPro" id="IPR009770">
    <property type="entry name" value="HGLS"/>
</dbReference>